<dbReference type="NCBIfam" id="TIGR01222">
    <property type="entry name" value="minC"/>
    <property type="match status" value="1"/>
</dbReference>
<dbReference type="Proteomes" id="UP000252884">
    <property type="component" value="Unassembled WGS sequence"/>
</dbReference>
<dbReference type="OrthoDB" id="9794530at2"/>
<dbReference type="GO" id="GO:1901891">
    <property type="term" value="P:regulation of cell septum assembly"/>
    <property type="evidence" value="ECO:0007669"/>
    <property type="project" value="InterPro"/>
</dbReference>
<evidence type="ECO:0000313" key="10">
    <source>
        <dbReference type="Proteomes" id="UP000252884"/>
    </source>
</evidence>
<dbReference type="Pfam" id="PF05209">
    <property type="entry name" value="MinC_N"/>
    <property type="match status" value="1"/>
</dbReference>
<dbReference type="AlphaFoldDB" id="A0A368Y1L8"/>
<evidence type="ECO:0000256" key="1">
    <source>
        <dbReference type="ARBA" id="ARBA00006291"/>
    </source>
</evidence>
<evidence type="ECO:0000259" key="7">
    <source>
        <dbReference type="Pfam" id="PF03775"/>
    </source>
</evidence>
<comment type="function">
    <text evidence="5 6">Cell division inhibitor that blocks the formation of polar Z ring septums. Rapidly oscillates between the poles of the cell to destabilize FtsZ filaments that have formed before they mature into polar Z rings. Prevents FtsZ polymerization.</text>
</comment>
<dbReference type="InterPro" id="IPR005526">
    <property type="entry name" value="Septum_form_inhib_MinC_C"/>
</dbReference>
<name>A0A368Y1L8_9BURK</name>
<dbReference type="RefSeq" id="WP_114467343.1">
    <property type="nucleotide sequence ID" value="NZ_QPJK01000002.1"/>
</dbReference>
<evidence type="ECO:0000256" key="3">
    <source>
        <dbReference type="ARBA" id="ARBA00023210"/>
    </source>
</evidence>
<dbReference type="InterPro" id="IPR016098">
    <property type="entry name" value="CAP/MinC_C"/>
</dbReference>
<dbReference type="GO" id="GO:0051302">
    <property type="term" value="P:regulation of cell division"/>
    <property type="evidence" value="ECO:0007669"/>
    <property type="project" value="InterPro"/>
</dbReference>
<accession>A0A368Y1L8</accession>
<comment type="similarity">
    <text evidence="1 6">Belongs to the MinC family.</text>
</comment>
<feature type="domain" description="Septum formation inhibitor MinC C-terminal" evidence="7">
    <location>
        <begin position="149"/>
        <end position="250"/>
    </location>
</feature>
<dbReference type="HAMAP" id="MF_00267">
    <property type="entry name" value="MinC"/>
    <property type="match status" value="1"/>
</dbReference>
<reference evidence="9 10" key="1">
    <citation type="submission" date="2018-07" db="EMBL/GenBank/DDBJ databases">
        <title>Genomic Encyclopedia of Type Strains, Phase IV (KMG-IV): sequencing the most valuable type-strain genomes for metagenomic binning, comparative biology and taxonomic classification.</title>
        <authorList>
            <person name="Goeker M."/>
        </authorList>
    </citation>
    <scope>NUCLEOTIDE SEQUENCE [LARGE SCALE GENOMIC DNA]</scope>
    <source>
        <strain evidence="9 10">DSM 21634</strain>
    </source>
</reference>
<dbReference type="PANTHER" id="PTHR34108">
    <property type="entry name" value="SEPTUM SITE-DETERMINING PROTEIN MINC"/>
    <property type="match status" value="1"/>
</dbReference>
<gene>
    <name evidence="6" type="primary">minC</name>
    <name evidence="9" type="ORF">DES41_102541</name>
</gene>
<dbReference type="GO" id="GO:0000917">
    <property type="term" value="P:division septum assembly"/>
    <property type="evidence" value="ECO:0007669"/>
    <property type="project" value="UniProtKB-KW"/>
</dbReference>
<dbReference type="InterPro" id="IPR013033">
    <property type="entry name" value="MinC"/>
</dbReference>
<dbReference type="Gene3D" id="3.30.70.260">
    <property type="match status" value="1"/>
</dbReference>
<evidence type="ECO:0000256" key="2">
    <source>
        <dbReference type="ARBA" id="ARBA00022618"/>
    </source>
</evidence>
<comment type="caution">
    <text evidence="9">The sequence shown here is derived from an EMBL/GenBank/DDBJ whole genome shotgun (WGS) entry which is preliminary data.</text>
</comment>
<evidence type="ECO:0000256" key="6">
    <source>
        <dbReference type="HAMAP-Rule" id="MF_00267"/>
    </source>
</evidence>
<dbReference type="Gene3D" id="2.160.20.70">
    <property type="match status" value="1"/>
</dbReference>
<dbReference type="InterPro" id="IPR007874">
    <property type="entry name" value="MinC_N"/>
</dbReference>
<keyword evidence="3 6" id="KW-0717">Septation</keyword>
<keyword evidence="2 6" id="KW-0132">Cell division</keyword>
<dbReference type="SUPFAM" id="SSF63848">
    <property type="entry name" value="Cell-division inhibitor MinC, C-terminal domain"/>
    <property type="match status" value="1"/>
</dbReference>
<evidence type="ECO:0000313" key="9">
    <source>
        <dbReference type="EMBL" id="RCW74220.1"/>
    </source>
</evidence>
<dbReference type="InterPro" id="IPR036145">
    <property type="entry name" value="MinC_C_sf"/>
</dbReference>
<keyword evidence="4 6" id="KW-0131">Cell cycle</keyword>
<evidence type="ECO:0000256" key="5">
    <source>
        <dbReference type="ARBA" id="ARBA00025606"/>
    </source>
</evidence>
<sequence>MSAASAGHARASFDLKSASLPLITVVLKTPNLATLSQELQARFGETPDFFDEDPAVIVLTQIAQDPTPLSFSVLLTLLKHYRLRPFGIHGGSLAHKETAAAVGLMDLPEISSSAVAVPGDAPAPAAAAPAPVAAPAPADAANPANGTMVIDRPLRSGQQIYARGCDLIVLQAVNFGAEIIADGNIHVYAPLRGRAIAGARGNTDARIFSTCMEAQLISIAGIYRTSEVALPADVLGKPAQVRLVGESLVLDPI</sequence>
<evidence type="ECO:0000259" key="8">
    <source>
        <dbReference type="Pfam" id="PF05209"/>
    </source>
</evidence>
<dbReference type="PANTHER" id="PTHR34108:SF1">
    <property type="entry name" value="SEPTUM SITE-DETERMINING PROTEIN MINC"/>
    <property type="match status" value="1"/>
</dbReference>
<organism evidence="9 10">
    <name type="scientific">Pseudorhodoferax soli</name>
    <dbReference type="NCBI Taxonomy" id="545864"/>
    <lineage>
        <taxon>Bacteria</taxon>
        <taxon>Pseudomonadati</taxon>
        <taxon>Pseudomonadota</taxon>
        <taxon>Betaproteobacteria</taxon>
        <taxon>Burkholderiales</taxon>
        <taxon>Comamonadaceae</taxon>
    </lineage>
</organism>
<keyword evidence="10" id="KW-1185">Reference proteome</keyword>
<feature type="domain" description="Septum formation inhibitor MinC N-terminal" evidence="8">
    <location>
        <begin position="13"/>
        <end position="85"/>
    </location>
</feature>
<evidence type="ECO:0000256" key="4">
    <source>
        <dbReference type="ARBA" id="ARBA00023306"/>
    </source>
</evidence>
<proteinExistence type="inferred from homology"/>
<dbReference type="GO" id="GO:0000902">
    <property type="term" value="P:cell morphogenesis"/>
    <property type="evidence" value="ECO:0007669"/>
    <property type="project" value="InterPro"/>
</dbReference>
<dbReference type="Pfam" id="PF03775">
    <property type="entry name" value="MinC_C"/>
    <property type="match status" value="1"/>
</dbReference>
<dbReference type="EMBL" id="QPJK01000002">
    <property type="protein sequence ID" value="RCW74220.1"/>
    <property type="molecule type" value="Genomic_DNA"/>
</dbReference>
<comment type="subunit">
    <text evidence="6">Interacts with MinD and FtsZ.</text>
</comment>
<protein>
    <recommendedName>
        <fullName evidence="6">Probable septum site-determining protein MinC</fullName>
    </recommendedName>
</protein>